<sequence length="190" mass="20468">MIMPTASGAEGAVVRTGNARVAATARGPRTTGHQEVITSTSVQRIVAGTAVNAVIAGPAEQQVIAFARPDHIVAAAAVDRIVAAIMQVDRIMPFACGDKDVVIPSGHVKPGAVIIQHDRFQVGVRLDIRRVGYPQNLDDRRNLSAWKRPGLEPSPRTIVVIVEHTALLERIDQRRSHARLDVSVTMEKLA</sequence>
<protein>
    <submittedName>
        <fullName evidence="1">Uncharacterized protein</fullName>
    </submittedName>
</protein>
<proteinExistence type="predicted"/>
<dbReference type="EMBL" id="BJNF01000025">
    <property type="protein sequence ID" value="GEC15104.1"/>
    <property type="molecule type" value="Genomic_DNA"/>
</dbReference>
<dbReference type="AlphaFoldDB" id="A0A4Y3W7Y1"/>
<evidence type="ECO:0000313" key="2">
    <source>
        <dbReference type="Proteomes" id="UP000318825"/>
    </source>
</evidence>
<organism evidence="1 2">
    <name type="scientific">Nitrobacter winogradskyi</name>
    <name type="common">Nitrobacter agilis</name>
    <dbReference type="NCBI Taxonomy" id="913"/>
    <lineage>
        <taxon>Bacteria</taxon>
        <taxon>Pseudomonadati</taxon>
        <taxon>Pseudomonadota</taxon>
        <taxon>Alphaproteobacteria</taxon>
        <taxon>Hyphomicrobiales</taxon>
        <taxon>Nitrobacteraceae</taxon>
        <taxon>Nitrobacter</taxon>
    </lineage>
</organism>
<comment type="caution">
    <text evidence="1">The sequence shown here is derived from an EMBL/GenBank/DDBJ whole genome shotgun (WGS) entry which is preliminary data.</text>
</comment>
<evidence type="ECO:0000313" key="1">
    <source>
        <dbReference type="EMBL" id="GEC15104.1"/>
    </source>
</evidence>
<accession>A0A4Y3W7Y1</accession>
<dbReference type="Proteomes" id="UP000318825">
    <property type="component" value="Unassembled WGS sequence"/>
</dbReference>
<gene>
    <name evidence="1" type="ORF">NWI01_09960</name>
</gene>
<reference evidence="1 2" key="1">
    <citation type="submission" date="2019-06" db="EMBL/GenBank/DDBJ databases">
        <title>Whole genome shotgun sequence of Nitrobacter winogradskyi NBRC 14297.</title>
        <authorList>
            <person name="Hosoyama A."/>
            <person name="Uohara A."/>
            <person name="Ohji S."/>
            <person name="Ichikawa N."/>
        </authorList>
    </citation>
    <scope>NUCLEOTIDE SEQUENCE [LARGE SCALE GENOMIC DNA]</scope>
    <source>
        <strain evidence="1 2">NBRC 14297</strain>
    </source>
</reference>
<name>A0A4Y3W7Y1_NITWI</name>